<proteinExistence type="predicted"/>
<evidence type="ECO:0000313" key="2">
    <source>
        <dbReference type="Proteomes" id="UP001206925"/>
    </source>
</evidence>
<sequence>FELSIDLSFVSKVQVVVLLRAFKFIFGSDMETAGEVAMSWWLGSDSLISLGPKLSRTLHSKSWHHMILIGTTSELNKNMVDFDSKGSLGRNQMLALSESPTYFPNQSCYKGIAQFASKKENKVFQAKLNQLKI</sequence>
<dbReference type="EMBL" id="JAMZMK010000270">
    <property type="protein sequence ID" value="KAI7756756.1"/>
    <property type="molecule type" value="Genomic_DNA"/>
</dbReference>
<gene>
    <name evidence="1" type="ORF">M8C21_023789</name>
</gene>
<dbReference type="AlphaFoldDB" id="A0AAD5DDI7"/>
<accession>A0AAD5DDI7</accession>
<dbReference type="Proteomes" id="UP001206925">
    <property type="component" value="Unassembled WGS sequence"/>
</dbReference>
<protein>
    <submittedName>
        <fullName evidence="1">Uncharacterized protein</fullName>
    </submittedName>
</protein>
<feature type="non-terminal residue" evidence="1">
    <location>
        <position position="1"/>
    </location>
</feature>
<evidence type="ECO:0000313" key="1">
    <source>
        <dbReference type="EMBL" id="KAI7756756.1"/>
    </source>
</evidence>
<keyword evidence="2" id="KW-1185">Reference proteome</keyword>
<name>A0AAD5DDI7_AMBAR</name>
<organism evidence="1 2">
    <name type="scientific">Ambrosia artemisiifolia</name>
    <name type="common">Common ragweed</name>
    <dbReference type="NCBI Taxonomy" id="4212"/>
    <lineage>
        <taxon>Eukaryota</taxon>
        <taxon>Viridiplantae</taxon>
        <taxon>Streptophyta</taxon>
        <taxon>Embryophyta</taxon>
        <taxon>Tracheophyta</taxon>
        <taxon>Spermatophyta</taxon>
        <taxon>Magnoliopsida</taxon>
        <taxon>eudicotyledons</taxon>
        <taxon>Gunneridae</taxon>
        <taxon>Pentapetalae</taxon>
        <taxon>asterids</taxon>
        <taxon>campanulids</taxon>
        <taxon>Asterales</taxon>
        <taxon>Asteraceae</taxon>
        <taxon>Asteroideae</taxon>
        <taxon>Heliantheae alliance</taxon>
        <taxon>Heliantheae</taxon>
        <taxon>Ambrosia</taxon>
    </lineage>
</organism>
<feature type="non-terminal residue" evidence="1">
    <location>
        <position position="133"/>
    </location>
</feature>
<reference evidence="1" key="1">
    <citation type="submission" date="2022-06" db="EMBL/GenBank/DDBJ databases">
        <title>Uncovering the hologenomic basis of an extraordinary plant invasion.</title>
        <authorList>
            <person name="Bieker V.C."/>
            <person name="Martin M.D."/>
            <person name="Gilbert T."/>
            <person name="Hodgins K."/>
            <person name="Battlay P."/>
            <person name="Petersen B."/>
            <person name="Wilson J."/>
        </authorList>
    </citation>
    <scope>NUCLEOTIDE SEQUENCE</scope>
    <source>
        <strain evidence="1">AA19_3_7</strain>
        <tissue evidence="1">Leaf</tissue>
    </source>
</reference>
<comment type="caution">
    <text evidence="1">The sequence shown here is derived from an EMBL/GenBank/DDBJ whole genome shotgun (WGS) entry which is preliminary data.</text>
</comment>